<accession>A0A8K1CKA4</accession>
<gene>
    <name evidence="4" type="ORF">Poli38472_009348</name>
</gene>
<evidence type="ECO:0000313" key="5">
    <source>
        <dbReference type="Proteomes" id="UP000794436"/>
    </source>
</evidence>
<evidence type="ECO:0000313" key="4">
    <source>
        <dbReference type="EMBL" id="TMW65181.1"/>
    </source>
</evidence>
<evidence type="ECO:0000256" key="3">
    <source>
        <dbReference type="PROSITE-ProRule" id="PRU00023"/>
    </source>
</evidence>
<dbReference type="Pfam" id="PF12796">
    <property type="entry name" value="Ank_2"/>
    <property type="match status" value="1"/>
</dbReference>
<dbReference type="PROSITE" id="PS50088">
    <property type="entry name" value="ANK_REPEAT"/>
    <property type="match status" value="2"/>
</dbReference>
<name>A0A8K1CKA4_PYTOL</name>
<organism evidence="4 5">
    <name type="scientific">Pythium oligandrum</name>
    <name type="common">Mycoparasitic fungus</name>
    <dbReference type="NCBI Taxonomy" id="41045"/>
    <lineage>
        <taxon>Eukaryota</taxon>
        <taxon>Sar</taxon>
        <taxon>Stramenopiles</taxon>
        <taxon>Oomycota</taxon>
        <taxon>Peronosporomycetes</taxon>
        <taxon>Pythiales</taxon>
        <taxon>Pythiaceae</taxon>
        <taxon>Pythium</taxon>
    </lineage>
</organism>
<dbReference type="SMART" id="SM00248">
    <property type="entry name" value="ANK"/>
    <property type="match status" value="3"/>
</dbReference>
<dbReference type="InterPro" id="IPR002110">
    <property type="entry name" value="Ankyrin_rpt"/>
</dbReference>
<evidence type="ECO:0000256" key="2">
    <source>
        <dbReference type="ARBA" id="ARBA00023043"/>
    </source>
</evidence>
<evidence type="ECO:0000256" key="1">
    <source>
        <dbReference type="ARBA" id="ARBA00022737"/>
    </source>
</evidence>
<feature type="repeat" description="ANK" evidence="3">
    <location>
        <begin position="91"/>
        <end position="133"/>
    </location>
</feature>
<protein>
    <recommendedName>
        <fullName evidence="6">Ankyrin repeat protein</fullName>
    </recommendedName>
</protein>
<dbReference type="EMBL" id="SPLM01000038">
    <property type="protein sequence ID" value="TMW65181.1"/>
    <property type="molecule type" value="Genomic_DNA"/>
</dbReference>
<sequence>MNNCAIFNSVQVLEKLCESGVFCVVYKVLPYCRLSPDDSVAQVMLRHGMDAQASEVVCSLLHVAAEKGEFEHVALYLEAGFADANAKDADGNKTPLMAALRKGPTELGECAGNPPKIVSKLLEYGANAHLRDANGATALHLAARHECDVIVPLLLEYGADPNAPDEDGYVHVVARLLNDHRHCVKLNAMVTQGGDLSVKNAALITPMDLLLERVWSRVD</sequence>
<dbReference type="SUPFAM" id="SSF48403">
    <property type="entry name" value="Ankyrin repeat"/>
    <property type="match status" value="1"/>
</dbReference>
<dbReference type="AlphaFoldDB" id="A0A8K1CKA4"/>
<comment type="caution">
    <text evidence="4">The sequence shown here is derived from an EMBL/GenBank/DDBJ whole genome shotgun (WGS) entry which is preliminary data.</text>
</comment>
<dbReference type="PROSITE" id="PS50297">
    <property type="entry name" value="ANK_REP_REGION"/>
    <property type="match status" value="1"/>
</dbReference>
<proteinExistence type="predicted"/>
<feature type="repeat" description="ANK" evidence="3">
    <location>
        <begin position="134"/>
        <end position="166"/>
    </location>
</feature>
<dbReference type="InterPro" id="IPR036770">
    <property type="entry name" value="Ankyrin_rpt-contain_sf"/>
</dbReference>
<reference evidence="4" key="1">
    <citation type="submission" date="2019-03" db="EMBL/GenBank/DDBJ databases">
        <title>Long read genome sequence of the mycoparasitic Pythium oligandrum ATCC 38472 isolated from sugarbeet rhizosphere.</title>
        <authorList>
            <person name="Gaulin E."/>
        </authorList>
    </citation>
    <scope>NUCLEOTIDE SEQUENCE</scope>
    <source>
        <strain evidence="4">ATCC 38472_TT</strain>
    </source>
</reference>
<keyword evidence="5" id="KW-1185">Reference proteome</keyword>
<keyword evidence="2 3" id="KW-0040">ANK repeat</keyword>
<evidence type="ECO:0008006" key="6">
    <source>
        <dbReference type="Google" id="ProtNLM"/>
    </source>
</evidence>
<dbReference type="OrthoDB" id="9995210at2759"/>
<dbReference type="PANTHER" id="PTHR24198:SF165">
    <property type="entry name" value="ANKYRIN REPEAT-CONTAINING PROTEIN-RELATED"/>
    <property type="match status" value="1"/>
</dbReference>
<dbReference type="PANTHER" id="PTHR24198">
    <property type="entry name" value="ANKYRIN REPEAT AND PROTEIN KINASE DOMAIN-CONTAINING PROTEIN"/>
    <property type="match status" value="1"/>
</dbReference>
<dbReference type="Proteomes" id="UP000794436">
    <property type="component" value="Unassembled WGS sequence"/>
</dbReference>
<keyword evidence="1" id="KW-0677">Repeat</keyword>
<dbReference type="Gene3D" id="1.25.40.20">
    <property type="entry name" value="Ankyrin repeat-containing domain"/>
    <property type="match status" value="1"/>
</dbReference>